<dbReference type="AlphaFoldDB" id="A0A0S4QG09"/>
<name>A0A0S4QG09_9ACTN</name>
<dbReference type="Proteomes" id="UP000198802">
    <property type="component" value="Unassembled WGS sequence"/>
</dbReference>
<sequence length="94" mass="10069">MNQSYDVAMTEMPLPPDDQLAEVVREAAASGQVVYLTDKGQRLAAIVPAGLAELLERGETTNGRRVLGARGAGRSGRQDISERMEEILANEVAS</sequence>
<gene>
    <name evidence="1" type="ORF">Ga0074812_102423</name>
</gene>
<evidence type="ECO:0008006" key="3">
    <source>
        <dbReference type="Google" id="ProtNLM"/>
    </source>
</evidence>
<evidence type="ECO:0000313" key="1">
    <source>
        <dbReference type="EMBL" id="CUU54413.1"/>
    </source>
</evidence>
<keyword evidence="2" id="KW-1185">Reference proteome</keyword>
<dbReference type="EMBL" id="FAOZ01000002">
    <property type="protein sequence ID" value="CUU54413.1"/>
    <property type="molecule type" value="Genomic_DNA"/>
</dbReference>
<proteinExistence type="predicted"/>
<protein>
    <recommendedName>
        <fullName evidence="3">Antitoxin</fullName>
    </recommendedName>
</protein>
<reference evidence="2" key="1">
    <citation type="submission" date="2015-11" db="EMBL/GenBank/DDBJ databases">
        <authorList>
            <person name="Varghese N."/>
        </authorList>
    </citation>
    <scope>NUCLEOTIDE SEQUENCE [LARGE SCALE GENOMIC DNA]</scope>
    <source>
        <strain evidence="2">DSM 45899</strain>
    </source>
</reference>
<organism evidence="1 2">
    <name type="scientific">Parafrankia irregularis</name>
    <dbReference type="NCBI Taxonomy" id="795642"/>
    <lineage>
        <taxon>Bacteria</taxon>
        <taxon>Bacillati</taxon>
        <taxon>Actinomycetota</taxon>
        <taxon>Actinomycetes</taxon>
        <taxon>Frankiales</taxon>
        <taxon>Frankiaceae</taxon>
        <taxon>Parafrankia</taxon>
    </lineage>
</organism>
<evidence type="ECO:0000313" key="2">
    <source>
        <dbReference type="Proteomes" id="UP000198802"/>
    </source>
</evidence>
<accession>A0A0S4QG09</accession>